<feature type="domain" description="BEACH-type PH" evidence="6">
    <location>
        <begin position="2442"/>
        <end position="2571"/>
    </location>
</feature>
<dbReference type="Pfam" id="PF00400">
    <property type="entry name" value="WD40"/>
    <property type="match status" value="1"/>
</dbReference>
<dbReference type="InterPro" id="IPR023362">
    <property type="entry name" value="PH-BEACH_dom"/>
</dbReference>
<sequence>MGTTDKSIALLQFRKSFTHILKETNGRVDEATLAKILPDFNKLMHIYTPDDLVSQFKESSEFLQILSEVLVREIRKLANNENIAQAALAVYGLLKAHPPDAFGWSIVKSISFLISSGQIRLLDPICKASLPSTLVKVFYLFFDLPNDVDAAELGHRRRLYDSLVVLMCSLCAYDAVAEELIQRDDMVLLFLGAASTSQLDEQIWRDANFTFICTIVQRAMNDSVLKYIHTKGCISHYMQQLSGQKIEDSQMSILLANMLDLLKISAEHTTLLIEDFIVLNGFDVVVEFCVKAPLNYIKPLLDALVSLISSGNQTITLTNPQTPLSFYPFQLSSSLARSANTVRVPQAFQALEKCFYEGSEPLCLLVLDHVAGILKSEPMNYFILDKQYPLYLFVERMNVKSFEVQRKTLTIVENVLRNLNFIPCKELTSINNHLKTAVKENDIERIELYQHFLFGIISSNVYIKDAFRELLHLESFLNIFMKNGIAFESLTEPEKQCTQRALDLLVTTTKGNALNAQFVTENIEIKVIKDVLSSKSDAAEDFRNTTHVLIKNLLFSAKNEQLFSSLLQILFSDPGNLDMCMVILKLFSSVLLESHKVRIMFRRSGGYICLMTLLLQLEGSLQCTFDKTAISDDIRTALTYISTIFKVLTISMRYEPSNARYFLNEVKVNIIISILRTSGAFSKTEKIMSGREVWSKITSGILQEKLDTVHKIFADENVLNTKMEMPMEVFAALFLIKQLFELGMDAFDKQTNDIQWAGPDWLRTAENIETIPLVTWSRSVIVHPTSVLCILQLLPSIEAQRNRESHELDEWSAVAQYYTALLLKALLRLERNQQIMCDHNMPKHLLDVGEYLFKLEKHLLLPPFHYLFERLACQSMHPRELRHFLRLDKPLCCVNLDDKVDEAEGEANSQSGGPLPIHRVKALVSMLTPRNHALVHPPAFVEFDMAIEGFAALFIPSLAHSSSINSSASSTPERLFPPMNGLTFMAWLYLDETNKATLHQSTDVNQAGYFSNIIRLLTIVRNGDGDMVYAGQTQTQHPRASANKETPALENHLTCLYIHLDVAEKQLVVCTEEHSMLDELRRDYVPPSQSETCARISLPEHVCALRQWTHVSVVLSRSLLKPSQIEVYVNGRLLASQKLNYIQPNVGGAQAQIVDSHSVHGFIGTPPFLRRVTPLRWRVASTYLIEDVLPNDVIRKAFAAQPHYVGNFQSLTDQAPLVPEEKILLSLTAASRTEFTLQAFRSMSRRLDTDLCASLMGLSPNDNSTPVRFLWNSARHAPGPQRSLGAAVVGYLGMRTFSPSPVSALLDSIGGAAPLLGLIAMCTDSQGLYASLKVLVSAVQTNKAVAESIERNRLYQTLAVLLEEKIHLVNSHILHLILSLAGTVDLQKEVTVIPSQQTFEDLLCDLELWMGAPDEVKKLLFEHFYELVIDSHRDNLVKVRGSTLLNRLLLLVAESPKTFVVRNDVIFRLIGAIIQPPCDSASLLRFGQALVSTLPTQSLNSGEKSIEAHYPFHIAELERILLTQCNQVKEEESDEKMDPTLYAIYVRNKLLNILNTTLAHTSGTVNSQLCENVVQTLGFGWIMALCAPGIHTNTVYLALRTLLTVTKYSTLLQKFREGSSNNGWLQDADSVLRNRAAVLLGFSVSAHGGAVGSHVDVNPELSSVSGLAALEQLICAHADQPFAYLTVLALLFNQHDANIQPIEEFNVDLIWSHVFALSTNSSVYDAIAKVEYCPEALIPLISMLRAGLHYSSEDGKPVDDNHWSRSYPIMVVQLLTFLYQNLENFVPLCHNETFVISLFTSLIPPRSAANTPQCSTPVSALPPANQRCAKSVLDLLANILLNDLCLQYDDYRTDWLFDHLVDYLEGGGAMHSSQSSLFTELVNTCLDHFMASDMFFANSSLNIPKSTEGRLNPSSEQTAINVIHFLSRVIDSVWNCLYRGNPVKILKCFLKLLAESHTANKAAAQLACTDAHLNALFRIVLYLLSRPIDNVDTQTSVVDTLAEIIRNQHILLSANSNNPLFYGALVHLVFMLSEPPDLQSSNKHLERGSAQVSVCAQSVWGILWQQKKQLLEEIFKRNVELDLYSARAACGESANRYWLQFVDVQAQGNANLAPQTASLTSSARQVGGQLQHQIQSRLSRVARSGFKRLTSRKSMSQEKQFFQPAQFHYERPKVEPETFQMWMRVHVSLLKELMRTQKQRYTEWHTHVRKWCMQDWHLAEAELTRERGLWGPEKKSELDKYQLDTTEGPCRVRKKLLPDPTFYQRYPYRPYLDSVESKSVRAKFAISKDSKQYYERMKSRRFHTMDERIVDRSQPNATAPPNPNGTVYNNENIVLDPTTELNISMIKRMVTKNLQIENKKKEVEKGGEDQVDEHVIKDEEEEDSDSLDESESKEKSEGNEEKSEEKEEKTEARKSSVNKEKNGNDKQMGNGPDNQTLLRLLETGEQLHSMFRCARVQGLDTIEGLLLFGRHHFYVVDGFTLLKTREIRDLDFLPEQYHDPIIPYMAMGSQHRMSTRANRQCNKFAYEDIRDVHKRRYLLQPIALELFSGDGRNFLIAFPRKIRDRVHQKLLTLAKKSSTEEKDSGAFLGQILPFGQSTMTQKWVRGEVSNFNYLMHLNTLAGRTYNDLSQYPVFPWILKDYDSDSLDLTKPCTFRDLSKPMGAQTPERLAQFLKRFREWDDPSGDTPPYMYGTHYSSAMIVLSYLVRLEPFTQQFLKLQGGHFDLADRMFHSVGDAFKSAAKNNMADVKELIPEFFYLPEMFKNSNSYDLGVKQNGVPLNDIILPAWAHGDPIEFVRKHREALESDYVSEHLHEWIDLIFGFKQNGEAAKDANNVFHHLFYEENVDFESIDDPLTRNATLGFINNFGQTPTQLFKKPHPAKKIANLGQSSGLTDRSQPIVTVQPTKGVTTPMTFYHTLETLRPSPKPVKELRAAVGDIRINEKNQIIVMEQNKMLVPPQTFMSWGFNDRSIRMGQVGSDKSVCIFETNDVYEITSMETADGKLIFAGLTTGTVLVWSLDMSGRKSAAENRRASTSQTSTLAAAASGATGASVAGVVAGSQQGQPVKSTLPPTSSTSSSSSSSYSKRPRLRPKRALDAHTDVVTCLAACPAHNFLVSASRDQTAVIWHLTQLSYIRQLTGHHSAVTALSVNATTGDIATAAGSHLYLWTLNGDPLCQVNTIDSGLFSNPSSLILSLSFSTFTDWDPKNVIMCGTSDGLVKIYSIELRKVSEEEEKTERSSSTSSNLANDPNALKEHFLRRQKRIQSHQSHSFGSMRLSVDTSHDSQLSSPLHTPVSLKGVFTDDDSDPYKQENHSESSDNSNKTFKWRRFCQLRRILTEHTAYHSENNRPAPITAIFPSKDHRQILVGDGVGRVWMWSIDSGNGSNGQAGKGV</sequence>
<feature type="compositionally biased region" description="Acidic residues" evidence="4">
    <location>
        <begin position="2378"/>
        <end position="2389"/>
    </location>
</feature>
<dbReference type="InterPro" id="IPR000409">
    <property type="entry name" value="BEACH_dom"/>
</dbReference>
<dbReference type="InterPro" id="IPR051944">
    <property type="entry name" value="BEACH_domain_protein"/>
</dbReference>
<dbReference type="CDD" id="cd06071">
    <property type="entry name" value="Beach"/>
    <property type="match status" value="1"/>
</dbReference>
<proteinExistence type="predicted"/>
<feature type="region of interest" description="Disordered" evidence="4">
    <location>
        <begin position="3265"/>
        <end position="3320"/>
    </location>
</feature>
<dbReference type="InterPro" id="IPR001680">
    <property type="entry name" value="WD40_rpt"/>
</dbReference>
<dbReference type="Gene3D" id="2.30.29.30">
    <property type="entry name" value="Pleckstrin-homology domain (PH domain)/Phosphotyrosine-binding domain (PTB)"/>
    <property type="match status" value="1"/>
</dbReference>
<dbReference type="InterPro" id="IPR036372">
    <property type="entry name" value="BEACH_dom_sf"/>
</dbReference>
<dbReference type="SMART" id="SM00320">
    <property type="entry name" value="WD40"/>
    <property type="match status" value="5"/>
</dbReference>
<dbReference type="SUPFAM" id="SSF50729">
    <property type="entry name" value="PH domain-like"/>
    <property type="match status" value="1"/>
</dbReference>
<evidence type="ECO:0000256" key="4">
    <source>
        <dbReference type="SAM" id="MobiDB-lite"/>
    </source>
</evidence>
<organism evidence="7 8">
    <name type="scientific">Bursaphelenchus xylophilus</name>
    <name type="common">Pinewood nematode worm</name>
    <name type="synonym">Aphelenchoides xylophilus</name>
    <dbReference type="NCBI Taxonomy" id="6326"/>
    <lineage>
        <taxon>Eukaryota</taxon>
        <taxon>Metazoa</taxon>
        <taxon>Ecdysozoa</taxon>
        <taxon>Nematoda</taxon>
        <taxon>Chromadorea</taxon>
        <taxon>Rhabditida</taxon>
        <taxon>Tylenchina</taxon>
        <taxon>Tylenchomorpha</taxon>
        <taxon>Aphelenchoidea</taxon>
        <taxon>Aphelenchoididae</taxon>
        <taxon>Bursaphelenchus</taxon>
    </lineage>
</organism>
<dbReference type="SUPFAM" id="SSF50978">
    <property type="entry name" value="WD40 repeat-like"/>
    <property type="match status" value="1"/>
</dbReference>
<reference evidence="7" key="1">
    <citation type="submission" date="2020-09" db="EMBL/GenBank/DDBJ databases">
        <authorList>
            <person name="Kikuchi T."/>
        </authorList>
    </citation>
    <scope>NUCLEOTIDE SEQUENCE</scope>
    <source>
        <strain evidence="7">Ka4C1</strain>
    </source>
</reference>
<evidence type="ECO:0000313" key="8">
    <source>
        <dbReference type="Proteomes" id="UP000659654"/>
    </source>
</evidence>
<evidence type="ECO:0000256" key="2">
    <source>
        <dbReference type="ARBA" id="ARBA00022737"/>
    </source>
</evidence>
<feature type="compositionally biased region" description="Basic and acidic residues" evidence="4">
    <location>
        <begin position="2361"/>
        <end position="2377"/>
    </location>
</feature>
<feature type="region of interest" description="Disordered" evidence="4">
    <location>
        <begin position="3229"/>
        <end position="3250"/>
    </location>
</feature>
<evidence type="ECO:0000313" key="7">
    <source>
        <dbReference type="EMBL" id="CAD5224922.1"/>
    </source>
</evidence>
<dbReference type="PROSITE" id="PS50197">
    <property type="entry name" value="BEACH"/>
    <property type="match status" value="1"/>
</dbReference>
<dbReference type="Pfam" id="PF14844">
    <property type="entry name" value="PH_BEACH"/>
    <property type="match status" value="1"/>
</dbReference>
<dbReference type="InterPro" id="IPR011993">
    <property type="entry name" value="PH-like_dom_sf"/>
</dbReference>
<feature type="compositionally biased region" description="Basic and acidic residues" evidence="4">
    <location>
        <begin position="3306"/>
        <end position="3316"/>
    </location>
</feature>
<dbReference type="Gene3D" id="1.10.1540.10">
    <property type="entry name" value="BEACH domain"/>
    <property type="match status" value="1"/>
</dbReference>
<keyword evidence="2" id="KW-0677">Repeat</keyword>
<dbReference type="Gene3D" id="2.130.10.10">
    <property type="entry name" value="YVTN repeat-like/Quinoprotein amine dehydrogenase"/>
    <property type="match status" value="1"/>
</dbReference>
<dbReference type="SMART" id="SM01026">
    <property type="entry name" value="Beach"/>
    <property type="match status" value="1"/>
</dbReference>
<evidence type="ECO:0000259" key="6">
    <source>
        <dbReference type="PROSITE" id="PS51783"/>
    </source>
</evidence>
<feature type="repeat" description="WD" evidence="3">
    <location>
        <begin position="3095"/>
        <end position="3136"/>
    </location>
</feature>
<dbReference type="EMBL" id="CAJFCV020000004">
    <property type="protein sequence ID" value="CAG9113895.1"/>
    <property type="molecule type" value="Genomic_DNA"/>
</dbReference>
<dbReference type="FunFam" id="1.10.1540.10:FF:000002">
    <property type="entry name" value="WD repeat and FYVE domain containing 3"/>
    <property type="match status" value="1"/>
</dbReference>
<accession>A0A7I8XEM8</accession>
<dbReference type="Pfam" id="PF02138">
    <property type="entry name" value="Beach"/>
    <property type="match status" value="1"/>
</dbReference>
<dbReference type="Proteomes" id="UP000582659">
    <property type="component" value="Unassembled WGS sequence"/>
</dbReference>
<name>A0A7I8XEM8_BURXY</name>
<feature type="region of interest" description="Disordered" evidence="4">
    <location>
        <begin position="3059"/>
        <end position="3091"/>
    </location>
</feature>
<dbReference type="PROSITE" id="PS50082">
    <property type="entry name" value="WD_REPEATS_2"/>
    <property type="match status" value="1"/>
</dbReference>
<protein>
    <submittedName>
        <fullName evidence="7">(pine wood nematode) hypothetical protein</fullName>
    </submittedName>
</protein>
<feature type="compositionally biased region" description="Basic and acidic residues" evidence="4">
    <location>
        <begin position="2390"/>
        <end position="2424"/>
    </location>
</feature>
<dbReference type="SMR" id="A0A7I8XEM8"/>
<feature type="region of interest" description="Disordered" evidence="4">
    <location>
        <begin position="2304"/>
        <end position="2331"/>
    </location>
</feature>
<feature type="region of interest" description="Disordered" evidence="4">
    <location>
        <begin position="2361"/>
        <end position="2435"/>
    </location>
</feature>
<dbReference type="PROSITE" id="PS51783">
    <property type="entry name" value="PH_BEACH"/>
    <property type="match status" value="1"/>
</dbReference>
<keyword evidence="1 3" id="KW-0853">WD repeat</keyword>
<gene>
    <name evidence="7" type="ORF">BXYJ_LOCUS8286</name>
</gene>
<evidence type="ECO:0000259" key="5">
    <source>
        <dbReference type="PROSITE" id="PS50197"/>
    </source>
</evidence>
<dbReference type="Pfam" id="PF23295">
    <property type="entry name" value="Arm_4"/>
    <property type="match status" value="1"/>
</dbReference>
<dbReference type="PANTHER" id="PTHR46108">
    <property type="entry name" value="BLUE CHEESE"/>
    <property type="match status" value="1"/>
</dbReference>
<feature type="compositionally biased region" description="Low complexity" evidence="4">
    <location>
        <begin position="3059"/>
        <end position="3084"/>
    </location>
</feature>
<dbReference type="InterPro" id="IPR056252">
    <property type="entry name" value="Alfy-like_Arm-like"/>
</dbReference>
<evidence type="ECO:0000256" key="3">
    <source>
        <dbReference type="PROSITE-ProRule" id="PRU00221"/>
    </source>
</evidence>
<dbReference type="Proteomes" id="UP000659654">
    <property type="component" value="Unassembled WGS sequence"/>
</dbReference>
<feature type="domain" description="BEACH" evidence="5">
    <location>
        <begin position="2588"/>
        <end position="2881"/>
    </location>
</feature>
<dbReference type="CDD" id="cd01201">
    <property type="entry name" value="PH_BEACH"/>
    <property type="match status" value="1"/>
</dbReference>
<dbReference type="PANTHER" id="PTHR46108:SF4">
    <property type="entry name" value="BLUE CHEESE"/>
    <property type="match status" value="1"/>
</dbReference>
<dbReference type="InterPro" id="IPR036322">
    <property type="entry name" value="WD40_repeat_dom_sf"/>
</dbReference>
<keyword evidence="8" id="KW-1185">Reference proteome</keyword>
<dbReference type="PROSITE" id="PS50294">
    <property type="entry name" value="WD_REPEATS_REGION"/>
    <property type="match status" value="1"/>
</dbReference>
<dbReference type="EMBL" id="CAJFDI010000004">
    <property type="protein sequence ID" value="CAD5224922.1"/>
    <property type="molecule type" value="Genomic_DNA"/>
</dbReference>
<dbReference type="InterPro" id="IPR015943">
    <property type="entry name" value="WD40/YVTN_repeat-like_dom_sf"/>
</dbReference>
<comment type="caution">
    <text evidence="7">The sequence shown here is derived from an EMBL/GenBank/DDBJ whole genome shotgun (WGS) entry which is preliminary data.</text>
</comment>
<dbReference type="SUPFAM" id="SSF81837">
    <property type="entry name" value="BEACH domain"/>
    <property type="match status" value="1"/>
</dbReference>
<dbReference type="OrthoDB" id="10018316at2759"/>
<evidence type="ECO:0000256" key="1">
    <source>
        <dbReference type="ARBA" id="ARBA00022574"/>
    </source>
</evidence>